<name>A0A4R8H331_9FIRM</name>
<dbReference type="InterPro" id="IPR050696">
    <property type="entry name" value="FtsA/MreB"/>
</dbReference>
<dbReference type="PANTHER" id="PTHR32432">
    <property type="entry name" value="CELL DIVISION PROTEIN FTSA-RELATED"/>
    <property type="match status" value="1"/>
</dbReference>
<dbReference type="SUPFAM" id="SSF53067">
    <property type="entry name" value="Actin-like ATPase domain"/>
    <property type="match status" value="2"/>
</dbReference>
<dbReference type="Proteomes" id="UP000295832">
    <property type="component" value="Unassembled WGS sequence"/>
</dbReference>
<dbReference type="NCBIfam" id="TIGR01175">
    <property type="entry name" value="pilM"/>
    <property type="match status" value="1"/>
</dbReference>
<protein>
    <submittedName>
        <fullName evidence="2">Type IV pilus assembly protein PilM</fullName>
    </submittedName>
</protein>
<dbReference type="SMART" id="SM00842">
    <property type="entry name" value="FtsA"/>
    <property type="match status" value="1"/>
</dbReference>
<accession>A0A4R8H331</accession>
<dbReference type="CDD" id="cd24049">
    <property type="entry name" value="ASKHA_NBD_PilM"/>
    <property type="match status" value="1"/>
</dbReference>
<dbReference type="Gene3D" id="3.30.420.40">
    <property type="match status" value="2"/>
</dbReference>
<dbReference type="InterPro" id="IPR043129">
    <property type="entry name" value="ATPase_NBD"/>
</dbReference>
<dbReference type="STRING" id="926561.GCA_000379025_00491"/>
<sequence>MEMFRKLKSKINSINNKNIIGLDIGEETIKLTEVYTSWGNIVLNDLAIIDTPEGAVVEGKINNLTLLQEKIQESLEENEFSANKVVAAISGEQVVSRMIDIPEMPEEELSEAVKWEARDKLPIQIENAIFDYEILNKKEDGGYQLLIIAVERKLIDKYLQLFDMLDLNPVAIEIEPVAIARTVDRLYMDPTICVIDIGTKTTDISILNNGRLLFTRTVSMGGESITQDIAEAHDFSFEQAEEYKKESNLFNNEESNLIVRNLTTSIYRSLDYFQVKYKDFDIDKVVLTGGGANMINFDRYLTNEFGVRVEKLKLSNRLRSESASQDYLSKVSQLLGVSIGLALRKEDKK</sequence>
<gene>
    <name evidence="2" type="ORF">C7959_104160</name>
</gene>
<evidence type="ECO:0000313" key="3">
    <source>
        <dbReference type="Proteomes" id="UP000295832"/>
    </source>
</evidence>
<dbReference type="AlphaFoldDB" id="A0A4R8H331"/>
<dbReference type="EMBL" id="SOEG01000004">
    <property type="protein sequence ID" value="TDX53030.1"/>
    <property type="molecule type" value="Genomic_DNA"/>
</dbReference>
<dbReference type="PIRSF" id="PIRSF019169">
    <property type="entry name" value="PilM"/>
    <property type="match status" value="1"/>
</dbReference>
<dbReference type="GO" id="GO:0051301">
    <property type="term" value="P:cell division"/>
    <property type="evidence" value="ECO:0007669"/>
    <property type="project" value="InterPro"/>
</dbReference>
<dbReference type="Pfam" id="PF11104">
    <property type="entry name" value="PilM_2"/>
    <property type="match status" value="1"/>
</dbReference>
<organism evidence="2 3">
    <name type="scientific">Orenia marismortui</name>
    <dbReference type="NCBI Taxonomy" id="46469"/>
    <lineage>
        <taxon>Bacteria</taxon>
        <taxon>Bacillati</taxon>
        <taxon>Bacillota</taxon>
        <taxon>Clostridia</taxon>
        <taxon>Halanaerobiales</taxon>
        <taxon>Halobacteroidaceae</taxon>
        <taxon>Orenia</taxon>
    </lineage>
</organism>
<dbReference type="PANTHER" id="PTHR32432:SF3">
    <property type="entry name" value="ETHANOLAMINE UTILIZATION PROTEIN EUTJ"/>
    <property type="match status" value="1"/>
</dbReference>
<reference evidence="2 3" key="1">
    <citation type="submission" date="2019-03" db="EMBL/GenBank/DDBJ databases">
        <title>Subsurface microbial communities from deep shales in Ohio and West Virginia, USA.</title>
        <authorList>
            <person name="Wrighton K."/>
        </authorList>
    </citation>
    <scope>NUCLEOTIDE SEQUENCE [LARGE SCALE GENOMIC DNA]</scope>
    <source>
        <strain evidence="2 3">MSL 6dP</strain>
    </source>
</reference>
<dbReference type="InterPro" id="IPR005883">
    <property type="entry name" value="PilM"/>
</dbReference>
<comment type="caution">
    <text evidence="2">The sequence shown here is derived from an EMBL/GenBank/DDBJ whole genome shotgun (WGS) entry which is preliminary data.</text>
</comment>
<evidence type="ECO:0000259" key="1">
    <source>
        <dbReference type="SMART" id="SM00842"/>
    </source>
</evidence>
<evidence type="ECO:0000313" key="2">
    <source>
        <dbReference type="EMBL" id="TDX53030.1"/>
    </source>
</evidence>
<feature type="domain" description="SHS2" evidence="1">
    <location>
        <begin position="19"/>
        <end position="183"/>
    </location>
</feature>
<dbReference type="Gene3D" id="3.30.1490.300">
    <property type="match status" value="1"/>
</dbReference>
<dbReference type="InterPro" id="IPR003494">
    <property type="entry name" value="SHS2_FtsA"/>
</dbReference>
<keyword evidence="3" id="KW-1185">Reference proteome</keyword>
<proteinExistence type="predicted"/>